<dbReference type="PANTHER" id="PTHR43734">
    <property type="entry name" value="PHYTOENE DESATURASE"/>
    <property type="match status" value="1"/>
</dbReference>
<comment type="caution">
    <text evidence="1">The sequence shown here is derived from an EMBL/GenBank/DDBJ whole genome shotgun (WGS) entry which is preliminary data.</text>
</comment>
<accession>A0A1I6C6D0</accession>
<organism evidence="1 2">
    <name type="scientific">Priestia endophytica DSM 13796</name>
    <dbReference type="NCBI Taxonomy" id="1121089"/>
    <lineage>
        <taxon>Bacteria</taxon>
        <taxon>Bacillati</taxon>
        <taxon>Bacillota</taxon>
        <taxon>Bacilli</taxon>
        <taxon>Bacillales</taxon>
        <taxon>Bacillaceae</taxon>
        <taxon>Priestia</taxon>
    </lineage>
</organism>
<keyword evidence="2" id="KW-1185">Reference proteome</keyword>
<name>A0A1I6C6D0_9BACI</name>
<dbReference type="EMBL" id="FOXX01000028">
    <property type="protein sequence ID" value="SFQ88727.1"/>
    <property type="molecule type" value="Genomic_DNA"/>
</dbReference>
<dbReference type="RefSeq" id="WP_061804022.1">
    <property type="nucleotide sequence ID" value="NZ_FOXX01000028.1"/>
</dbReference>
<dbReference type="Gene3D" id="3.50.50.60">
    <property type="entry name" value="FAD/NAD(P)-binding domain"/>
    <property type="match status" value="1"/>
</dbReference>
<dbReference type="SUPFAM" id="SSF51905">
    <property type="entry name" value="FAD/NAD(P)-binding domain"/>
    <property type="match status" value="1"/>
</dbReference>
<evidence type="ECO:0000313" key="1">
    <source>
        <dbReference type="EMBL" id="SFQ88727.1"/>
    </source>
</evidence>
<proteinExistence type="predicted"/>
<dbReference type="Proteomes" id="UP000182762">
    <property type="component" value="Unassembled WGS sequence"/>
</dbReference>
<evidence type="ECO:0000313" key="2">
    <source>
        <dbReference type="Proteomes" id="UP000182762"/>
    </source>
</evidence>
<dbReference type="InterPro" id="IPR036188">
    <property type="entry name" value="FAD/NAD-bd_sf"/>
</dbReference>
<reference evidence="1 2" key="1">
    <citation type="submission" date="2016-10" db="EMBL/GenBank/DDBJ databases">
        <authorList>
            <person name="Varghese N."/>
            <person name="Submissions S."/>
        </authorList>
    </citation>
    <scope>NUCLEOTIDE SEQUENCE [LARGE SCALE GENOMIC DNA]</scope>
    <source>
        <strain evidence="1 2">DSM 13796</strain>
    </source>
</reference>
<dbReference type="GeneID" id="93713615"/>
<protein>
    <submittedName>
        <fullName evidence="1">Phytoene desaturase</fullName>
    </submittedName>
</protein>
<sequence length="288" mass="32747">MIRRINGVYYVEGGNTKIAEGFAHFFKKLGGRILNNTEVKQIFTKEKKAKGVLLQNEEIIEGEKVIVNGDLLSSYERLLPEEERPSYKDRKIASYEPSVSAFVMMVALKGRRKNFVHHQMYFSEIYQREFNGIFVHKKFPEDPTIYISNSSYSNDRIAPGDNLFILVNAPAITFITKVESENYKEKIYNKLLAYGVDIRKDKVAEKTITPCDIEAKFFVRRGALYGISSNRKKDSFLRPSNVSKDIKGLYFVGGTTHPGGGSPMVTISGLNVAHHILNENRKKSSKVF</sequence>
<gene>
    <name evidence="1" type="ORF">SAMN02745910_05107</name>
</gene>
<dbReference type="PANTHER" id="PTHR43734:SF1">
    <property type="entry name" value="PHYTOENE DESATURASE"/>
    <property type="match status" value="1"/>
</dbReference>